<gene>
    <name evidence="1" type="ORF">COLINT_02756</name>
</gene>
<dbReference type="STRING" id="521003.COLINT_02756"/>
<comment type="caution">
    <text evidence="1">The sequence shown here is derived from an EMBL/GenBank/DDBJ whole genome shotgun (WGS) entry which is preliminary data.</text>
</comment>
<evidence type="ECO:0000313" key="2">
    <source>
        <dbReference type="Proteomes" id="UP000003295"/>
    </source>
</evidence>
<sequence>MRSSYFVIPQIDTKKLIQFKQLIRNAGQIGRYEVGVGRFPKIHHSLLDI</sequence>
<dbReference type="Proteomes" id="UP000003295">
    <property type="component" value="Unassembled WGS sequence"/>
</dbReference>
<evidence type="ECO:0000313" key="1">
    <source>
        <dbReference type="EMBL" id="EEP44400.1"/>
    </source>
</evidence>
<dbReference type="EMBL" id="ABXH02000015">
    <property type="protein sequence ID" value="EEP44400.1"/>
    <property type="molecule type" value="Genomic_DNA"/>
</dbReference>
<accession>C4F9M2</accession>
<organism evidence="1 2">
    <name type="scientific">Collinsella intestinalis DSM 13280</name>
    <dbReference type="NCBI Taxonomy" id="521003"/>
    <lineage>
        <taxon>Bacteria</taxon>
        <taxon>Bacillati</taxon>
        <taxon>Actinomycetota</taxon>
        <taxon>Coriobacteriia</taxon>
        <taxon>Coriobacteriales</taxon>
        <taxon>Coriobacteriaceae</taxon>
        <taxon>Collinsella</taxon>
    </lineage>
</organism>
<protein>
    <submittedName>
        <fullName evidence="1">Uncharacterized protein</fullName>
    </submittedName>
</protein>
<proteinExistence type="predicted"/>
<dbReference type="AlphaFoldDB" id="C4F9M2"/>
<dbReference type="HOGENOM" id="CLU_3134471_0_0_11"/>
<name>C4F9M2_9ACTN</name>
<reference evidence="1 2" key="1">
    <citation type="submission" date="2009-04" db="EMBL/GenBank/DDBJ databases">
        <authorList>
            <person name="Weinstock G."/>
            <person name="Sodergren E."/>
            <person name="Clifton S."/>
            <person name="Fulton L."/>
            <person name="Fulton B."/>
            <person name="Courtney L."/>
            <person name="Fronick C."/>
            <person name="Harrison M."/>
            <person name="Strong C."/>
            <person name="Farmer C."/>
            <person name="Delahaunty K."/>
            <person name="Markovic C."/>
            <person name="Hall O."/>
            <person name="Minx P."/>
            <person name="Tomlinson C."/>
            <person name="Mitreva M."/>
            <person name="Nelson J."/>
            <person name="Hou S."/>
            <person name="Wollam A."/>
            <person name="Pepin K.H."/>
            <person name="Johnson M."/>
            <person name="Bhonagiri V."/>
            <person name="Nash W.E."/>
            <person name="Warren W."/>
            <person name="Chinwalla A."/>
            <person name="Mardis E.R."/>
            <person name="Wilson R.K."/>
        </authorList>
    </citation>
    <scope>NUCLEOTIDE SEQUENCE [LARGE SCALE GENOMIC DNA]</scope>
    <source>
        <strain evidence="1 2">DSM 13280</strain>
    </source>
</reference>